<reference evidence="1 2" key="1">
    <citation type="submission" date="2019-03" db="EMBL/GenBank/DDBJ databases">
        <title>Genomic Encyclopedia of Type Strains, Phase IV (KMG-IV): sequencing the most valuable type-strain genomes for metagenomic binning, comparative biology and taxonomic classification.</title>
        <authorList>
            <person name="Goeker M."/>
        </authorList>
    </citation>
    <scope>NUCLEOTIDE SEQUENCE [LARGE SCALE GENOMIC DNA]</scope>
    <source>
        <strain evidence="1 2">DSM 25894</strain>
    </source>
</reference>
<dbReference type="EMBL" id="SMAN01000009">
    <property type="protein sequence ID" value="TCT22357.1"/>
    <property type="molecule type" value="Genomic_DNA"/>
</dbReference>
<dbReference type="Proteomes" id="UP000294650">
    <property type="component" value="Unassembled WGS sequence"/>
</dbReference>
<protein>
    <submittedName>
        <fullName evidence="1">Uncharacterized protein</fullName>
    </submittedName>
</protein>
<evidence type="ECO:0000313" key="2">
    <source>
        <dbReference type="Proteomes" id="UP000294650"/>
    </source>
</evidence>
<accession>A0A4R3N280</accession>
<sequence>MILSIIELKADFVNPPDLLLINNETARKGKNVSVLPVKVGIYP</sequence>
<gene>
    <name evidence="1" type="ORF">EDD68_1093</name>
</gene>
<name>A0A4R3N280_9BACI</name>
<comment type="caution">
    <text evidence="1">The sequence shown here is derived from an EMBL/GenBank/DDBJ whole genome shotgun (WGS) entry which is preliminary data.</text>
</comment>
<organism evidence="1 2">
    <name type="scientific">Melghiribacillus thermohalophilus</name>
    <dbReference type="NCBI Taxonomy" id="1324956"/>
    <lineage>
        <taxon>Bacteria</taxon>
        <taxon>Bacillati</taxon>
        <taxon>Bacillota</taxon>
        <taxon>Bacilli</taxon>
        <taxon>Bacillales</taxon>
        <taxon>Bacillaceae</taxon>
        <taxon>Melghiribacillus</taxon>
    </lineage>
</organism>
<proteinExistence type="predicted"/>
<keyword evidence="2" id="KW-1185">Reference proteome</keyword>
<evidence type="ECO:0000313" key="1">
    <source>
        <dbReference type="EMBL" id="TCT22357.1"/>
    </source>
</evidence>
<dbReference type="AlphaFoldDB" id="A0A4R3N280"/>